<evidence type="ECO:0000313" key="17">
    <source>
        <dbReference type="EMBL" id="AOW03196.1"/>
    </source>
</evidence>
<evidence type="ECO:0000256" key="4">
    <source>
        <dbReference type="ARBA" id="ARBA00012229"/>
    </source>
</evidence>
<keyword evidence="11" id="KW-0408">Iron</keyword>
<dbReference type="Pfam" id="PF00970">
    <property type="entry name" value="FAD_binding_6"/>
    <property type="match status" value="1"/>
</dbReference>
<dbReference type="PROSITE" id="PS01033">
    <property type="entry name" value="GLOBIN"/>
    <property type="match status" value="1"/>
</dbReference>
<evidence type="ECO:0000259" key="15">
    <source>
        <dbReference type="PROSITE" id="PS01033"/>
    </source>
</evidence>
<dbReference type="EMBL" id="KZ858968">
    <property type="protein sequence ID" value="RDW27140.1"/>
    <property type="molecule type" value="Genomic_DNA"/>
</dbReference>
<dbReference type="InterPro" id="IPR008333">
    <property type="entry name" value="Cbr1-like_FAD-bd_dom"/>
</dbReference>
<keyword evidence="12" id="KW-0520">NAD</keyword>
<dbReference type="SUPFAM" id="SSF52343">
    <property type="entry name" value="Ferredoxin reductase-like, C-terminal NADP-linked domain"/>
    <property type="match status" value="1"/>
</dbReference>
<dbReference type="SUPFAM" id="SSF46458">
    <property type="entry name" value="Globin-like"/>
    <property type="match status" value="1"/>
</dbReference>
<dbReference type="RefSeq" id="XP_502088.1">
    <property type="nucleotide sequence ID" value="XM_502088.1"/>
</dbReference>
<dbReference type="PROSITE" id="PS51384">
    <property type="entry name" value="FAD_FR"/>
    <property type="match status" value="1"/>
</dbReference>
<dbReference type="CDD" id="cd19754">
    <property type="entry name" value="FHb_fungal-globin"/>
    <property type="match status" value="1"/>
</dbReference>
<evidence type="ECO:0000256" key="8">
    <source>
        <dbReference type="ARBA" id="ARBA00022723"/>
    </source>
</evidence>
<dbReference type="Proteomes" id="UP000256601">
    <property type="component" value="Unassembled WGS sequence"/>
</dbReference>
<dbReference type="EMBL" id="CP017555">
    <property type="protein sequence ID" value="AOW03196.1"/>
    <property type="molecule type" value="Genomic_DNA"/>
</dbReference>
<dbReference type="GO" id="GO:0071949">
    <property type="term" value="F:FAD binding"/>
    <property type="evidence" value="ECO:0007669"/>
    <property type="project" value="TreeGrafter"/>
</dbReference>
<evidence type="ECO:0000313" key="18">
    <source>
        <dbReference type="EMBL" id="RDW27140.1"/>
    </source>
</evidence>
<dbReference type="GeneID" id="2909841"/>
<dbReference type="InterPro" id="IPR017938">
    <property type="entry name" value="Riboflavin_synthase-like_b-brl"/>
</dbReference>
<evidence type="ECO:0000256" key="9">
    <source>
        <dbReference type="ARBA" id="ARBA00022827"/>
    </source>
</evidence>
<sequence length="374" mass="41389">MLTDAQIKIIKDSAPFLAENGTDFAAKMYKYMFATYPEVIRFFNQSDQKNLAQPKILAHALVAYASNIDNLGVLSDFVEQIVVKHVGLQIQPEQYPIVAASIIHTLKEMLGEAATPEFIEAWTVAYTQLANILIDAEKKLYEKQASLAGGWEGFRDFVVTKVEDESSNVKSVYFKSADGKPVSTPIPGQYVTFLFTFNGQETMRSYTVSQKVTGDEYRISVRKVKGGLVSTYIHTEVKPGTQLKVAPPTGRFTYTDDGKKILFVAGGIGITPLISIIEETKGKEGNALIYCDRSPETQPFGKWLQDAGVKTTNVYSETADKRHISKDDFAGVDLSNVNVYLLGPPPFMTTVRKLLSELGFSGEIKTEFFGPVEV</sequence>
<dbReference type="GO" id="GO:0008941">
    <property type="term" value="F:nitric oxide dioxygenase NAD(P)H activity"/>
    <property type="evidence" value="ECO:0007669"/>
    <property type="project" value="UniProtKB-EC"/>
</dbReference>
<dbReference type="GO" id="GO:0009636">
    <property type="term" value="P:response to toxic substance"/>
    <property type="evidence" value="ECO:0007669"/>
    <property type="project" value="UniProtKB-KW"/>
</dbReference>
<comment type="similarity">
    <text evidence="3">In the C-terminal section; belongs to the flavoprotein pyridine nucleotide cytochrome reductase family.</text>
</comment>
<dbReference type="VEuPathDB" id="FungiDB:YALI1_C29506g"/>
<dbReference type="GO" id="GO:0019825">
    <property type="term" value="F:oxygen binding"/>
    <property type="evidence" value="ECO:0007669"/>
    <property type="project" value="InterPro"/>
</dbReference>
<dbReference type="KEGG" id="yli:2909841"/>
<dbReference type="VEuPathDB" id="FungiDB:YALI0_C21362g"/>
<feature type="domain" description="Globin" evidence="15">
    <location>
        <begin position="1"/>
        <end position="138"/>
    </location>
</feature>
<dbReference type="SUPFAM" id="SSF63380">
    <property type="entry name" value="Riboflavin synthase domain-like"/>
    <property type="match status" value="1"/>
</dbReference>
<keyword evidence="10" id="KW-0521">NADP</keyword>
<proteinExistence type="inferred from homology"/>
<keyword evidence="8" id="KW-0479">Metal-binding</keyword>
<keyword evidence="7" id="KW-0285">Flavoprotein</keyword>
<dbReference type="eggNOG" id="KOG3378">
    <property type="taxonomic scope" value="Eukaryota"/>
</dbReference>
<dbReference type="EC" id="1.14.12.17" evidence="4"/>
<comment type="cofactor">
    <cofactor evidence="2">
        <name>FAD</name>
        <dbReference type="ChEBI" id="CHEBI:57692"/>
    </cofactor>
</comment>
<dbReference type="Proteomes" id="UP000182444">
    <property type="component" value="Chromosome 1C"/>
</dbReference>
<evidence type="ECO:0000313" key="20">
    <source>
        <dbReference type="Proteomes" id="UP000256601"/>
    </source>
</evidence>
<organism evidence="17 19">
    <name type="scientific">Yarrowia lipolytica</name>
    <name type="common">Candida lipolytica</name>
    <dbReference type="NCBI Taxonomy" id="4952"/>
    <lineage>
        <taxon>Eukaryota</taxon>
        <taxon>Fungi</taxon>
        <taxon>Dikarya</taxon>
        <taxon>Ascomycota</taxon>
        <taxon>Saccharomycotina</taxon>
        <taxon>Dipodascomycetes</taxon>
        <taxon>Dipodascales</taxon>
        <taxon>Dipodascales incertae sedis</taxon>
        <taxon>Yarrowia</taxon>
    </lineage>
</organism>
<dbReference type="InterPro" id="IPR009050">
    <property type="entry name" value="Globin-like_sf"/>
</dbReference>
<dbReference type="AlphaFoldDB" id="A0A1D8NC36"/>
<evidence type="ECO:0000259" key="16">
    <source>
        <dbReference type="PROSITE" id="PS51384"/>
    </source>
</evidence>
<accession>A0A1D8NC36</accession>
<dbReference type="OrthoDB" id="436496at2759"/>
<dbReference type="PANTHER" id="PTHR43396">
    <property type="entry name" value="FLAVOHEMOPROTEIN"/>
    <property type="match status" value="1"/>
</dbReference>
<evidence type="ECO:0000256" key="7">
    <source>
        <dbReference type="ARBA" id="ARBA00022630"/>
    </source>
</evidence>
<comment type="cofactor">
    <cofactor evidence="1">
        <name>heme b</name>
        <dbReference type="ChEBI" id="CHEBI:60344"/>
    </cofactor>
</comment>
<evidence type="ECO:0000256" key="6">
    <source>
        <dbReference type="ARBA" id="ARBA00022617"/>
    </source>
</evidence>
<dbReference type="PRINTS" id="PR00409">
    <property type="entry name" value="PHDIOXRDTASE"/>
</dbReference>
<evidence type="ECO:0000313" key="19">
    <source>
        <dbReference type="Proteomes" id="UP000182444"/>
    </source>
</evidence>
<dbReference type="GO" id="GO:0071500">
    <property type="term" value="P:cellular response to nitrosative stress"/>
    <property type="evidence" value="ECO:0007669"/>
    <property type="project" value="TreeGrafter"/>
</dbReference>
<protein>
    <recommendedName>
        <fullName evidence="4">nitric oxide dioxygenase</fullName>
        <ecNumber evidence="4">1.14.12.17</ecNumber>
    </recommendedName>
</protein>
<dbReference type="Gene3D" id="1.10.490.10">
    <property type="entry name" value="Globins"/>
    <property type="match status" value="1"/>
</dbReference>
<evidence type="ECO:0000256" key="11">
    <source>
        <dbReference type="ARBA" id="ARBA00023004"/>
    </source>
</evidence>
<gene>
    <name evidence="18" type="ORF">B0I71DRAFT_129724</name>
    <name evidence="17" type="ORF">YALI1_C29506g</name>
</gene>
<dbReference type="GO" id="GO:0046210">
    <property type="term" value="P:nitric oxide catabolic process"/>
    <property type="evidence" value="ECO:0007669"/>
    <property type="project" value="TreeGrafter"/>
</dbReference>
<dbReference type="InterPro" id="IPR000971">
    <property type="entry name" value="Globin"/>
</dbReference>
<dbReference type="InterPro" id="IPR017927">
    <property type="entry name" value="FAD-bd_FR_type"/>
</dbReference>
<feature type="domain" description="FAD-binding FR-type" evidence="16">
    <location>
        <begin position="152"/>
        <end position="255"/>
    </location>
</feature>
<dbReference type="GO" id="GO:0020037">
    <property type="term" value="F:heme binding"/>
    <property type="evidence" value="ECO:0007669"/>
    <property type="project" value="InterPro"/>
</dbReference>
<name>A0A1D8NC36_YARLL</name>
<dbReference type="Gene3D" id="3.40.50.80">
    <property type="entry name" value="Nucleotide-binding domain of ferredoxin-NADP reductase (FNR) module"/>
    <property type="match status" value="1"/>
</dbReference>
<reference evidence="18 20" key="2">
    <citation type="submission" date="2018-07" db="EMBL/GenBank/DDBJ databases">
        <title>Draft Genome Assemblies for Five Robust Yarrowia lipolytica Strains Exhibiting High Lipid Production and Pentose Sugar Utilization and Sugar Alcohol Secretion from Undetoxified Lignocellulosic Biomass Hydrolysates.</title>
        <authorList>
            <consortium name="DOE Joint Genome Institute"/>
            <person name="Walker C."/>
            <person name="Ryu S."/>
            <person name="Na H."/>
            <person name="Zane M."/>
            <person name="LaButti K."/>
            <person name="Lipzen A."/>
            <person name="Haridas S."/>
            <person name="Barry K."/>
            <person name="Grigoriev I.V."/>
            <person name="Quarterman J."/>
            <person name="Slininger P."/>
            <person name="Dien B."/>
            <person name="Trinh C.T."/>
        </authorList>
    </citation>
    <scope>NUCLEOTIDE SEQUENCE [LARGE SCALE GENOMIC DNA]</scope>
    <source>
        <strain evidence="18 20">YB392</strain>
    </source>
</reference>
<dbReference type="InterPro" id="IPR012292">
    <property type="entry name" value="Globin/Proto"/>
</dbReference>
<evidence type="ECO:0000256" key="10">
    <source>
        <dbReference type="ARBA" id="ARBA00022857"/>
    </source>
</evidence>
<keyword evidence="6" id="KW-0349">Heme</keyword>
<dbReference type="Gene3D" id="2.40.30.10">
    <property type="entry name" value="Translation factors"/>
    <property type="match status" value="1"/>
</dbReference>
<dbReference type="FunFam" id="1.10.490.10:FF:000003">
    <property type="entry name" value="Flavohemoprotein"/>
    <property type="match status" value="1"/>
</dbReference>
<dbReference type="InterPro" id="IPR039261">
    <property type="entry name" value="FNR_nucleotide-bd"/>
</dbReference>
<comment type="catalytic activity">
    <reaction evidence="13">
        <text>2 nitric oxide + NADH + 2 O2 = 2 nitrate + NAD(+) + H(+)</text>
        <dbReference type="Rhea" id="RHEA:19469"/>
        <dbReference type="ChEBI" id="CHEBI:15378"/>
        <dbReference type="ChEBI" id="CHEBI:15379"/>
        <dbReference type="ChEBI" id="CHEBI:16480"/>
        <dbReference type="ChEBI" id="CHEBI:17632"/>
        <dbReference type="ChEBI" id="CHEBI:57540"/>
        <dbReference type="ChEBI" id="CHEBI:57945"/>
        <dbReference type="EC" id="1.14.12.17"/>
    </reaction>
</comment>
<evidence type="ECO:0000256" key="14">
    <source>
        <dbReference type="ARBA" id="ARBA00049433"/>
    </source>
</evidence>
<dbReference type="CDD" id="cd06184">
    <property type="entry name" value="flavohem_like_fad_nad_binding"/>
    <property type="match status" value="1"/>
</dbReference>
<reference evidence="17 19" key="1">
    <citation type="journal article" date="2016" name="PLoS ONE">
        <title>Sequence Assembly of Yarrowia lipolytica Strain W29/CLIB89 Shows Transposable Element Diversity.</title>
        <authorList>
            <person name="Magnan C."/>
            <person name="Yu J."/>
            <person name="Chang I."/>
            <person name="Jahn E."/>
            <person name="Kanomata Y."/>
            <person name="Wu J."/>
            <person name="Zeller M."/>
            <person name="Oakes M."/>
            <person name="Baldi P."/>
            <person name="Sandmeyer S."/>
        </authorList>
    </citation>
    <scope>NUCLEOTIDE SEQUENCE [LARGE SCALE GENOMIC DNA]</scope>
    <source>
        <strain evidence="17">CLIB89</strain>
        <strain evidence="19">CLIB89(W29)</strain>
    </source>
</reference>
<keyword evidence="5" id="KW-0216">Detoxification</keyword>
<dbReference type="OMA" id="KLERMCN"/>
<evidence type="ECO:0000256" key="13">
    <source>
        <dbReference type="ARBA" id="ARBA00048649"/>
    </source>
</evidence>
<dbReference type="Pfam" id="PF00042">
    <property type="entry name" value="Globin"/>
    <property type="match status" value="1"/>
</dbReference>
<keyword evidence="9" id="KW-0274">FAD</keyword>
<evidence type="ECO:0000256" key="5">
    <source>
        <dbReference type="ARBA" id="ARBA00022575"/>
    </source>
</evidence>
<evidence type="ECO:0000256" key="3">
    <source>
        <dbReference type="ARBA" id="ARBA00006401"/>
    </source>
</evidence>
<evidence type="ECO:0000256" key="12">
    <source>
        <dbReference type="ARBA" id="ARBA00023027"/>
    </source>
</evidence>
<evidence type="ECO:0000256" key="1">
    <source>
        <dbReference type="ARBA" id="ARBA00001970"/>
    </source>
</evidence>
<dbReference type="PANTHER" id="PTHR43396:SF3">
    <property type="entry name" value="FLAVOHEMOPROTEIN"/>
    <property type="match status" value="1"/>
</dbReference>
<dbReference type="GO" id="GO:0046872">
    <property type="term" value="F:metal ion binding"/>
    <property type="evidence" value="ECO:0007669"/>
    <property type="project" value="UniProtKB-KW"/>
</dbReference>
<comment type="catalytic activity">
    <reaction evidence="14">
        <text>2 nitric oxide + NADPH + 2 O2 = 2 nitrate + NADP(+) + H(+)</text>
        <dbReference type="Rhea" id="RHEA:19465"/>
        <dbReference type="ChEBI" id="CHEBI:15378"/>
        <dbReference type="ChEBI" id="CHEBI:15379"/>
        <dbReference type="ChEBI" id="CHEBI:16480"/>
        <dbReference type="ChEBI" id="CHEBI:17632"/>
        <dbReference type="ChEBI" id="CHEBI:57783"/>
        <dbReference type="ChEBI" id="CHEBI:58349"/>
        <dbReference type="EC" id="1.14.12.17"/>
    </reaction>
</comment>
<evidence type="ECO:0000256" key="2">
    <source>
        <dbReference type="ARBA" id="ARBA00001974"/>
    </source>
</evidence>